<reference evidence="2 3" key="1">
    <citation type="journal article" date="2003" name="Nature">
        <title>The genome sequence of the filamentous fungus Neurospora crassa.</title>
        <authorList>
            <person name="Galagan J.E."/>
            <person name="Calvo S.E."/>
            <person name="Borkovich K.A."/>
            <person name="Selker E.U."/>
            <person name="Read N.D."/>
            <person name="Jaffe D."/>
            <person name="FitzHugh W."/>
            <person name="Ma L.J."/>
            <person name="Smirnov S."/>
            <person name="Purcell S."/>
            <person name="Rehman B."/>
            <person name="Elkins T."/>
            <person name="Engels R."/>
            <person name="Wang S."/>
            <person name="Nielsen C.B."/>
            <person name="Butler J."/>
            <person name="Endrizzi M."/>
            <person name="Qui D."/>
            <person name="Ianakiev P."/>
            <person name="Bell-Pedersen D."/>
            <person name="Nelson M.A."/>
            <person name="Werner-Washburne M."/>
            <person name="Selitrennikoff C.P."/>
            <person name="Kinsey J.A."/>
            <person name="Braun E.L."/>
            <person name="Zelter A."/>
            <person name="Schulte U."/>
            <person name="Kothe G.O."/>
            <person name="Jedd G."/>
            <person name="Mewes W."/>
            <person name="Staben C."/>
            <person name="Marcotte E."/>
            <person name="Greenberg D."/>
            <person name="Roy A."/>
            <person name="Foley K."/>
            <person name="Naylor J."/>
            <person name="Stange-Thomann N."/>
            <person name="Barrett R."/>
            <person name="Gnerre S."/>
            <person name="Kamal M."/>
            <person name="Kamvysselis M."/>
            <person name="Mauceli E."/>
            <person name="Bielke C."/>
            <person name="Rudd S."/>
            <person name="Frishman D."/>
            <person name="Krystofova S."/>
            <person name="Rasmussen C."/>
            <person name="Metzenberg R.L."/>
            <person name="Perkins D.D."/>
            <person name="Kroken S."/>
            <person name="Cogoni C."/>
            <person name="Macino G."/>
            <person name="Catcheside D."/>
            <person name="Li W."/>
            <person name="Pratt R.J."/>
            <person name="Osmani S.A."/>
            <person name="DeSouza C.P."/>
            <person name="Glass L."/>
            <person name="Orbach M.J."/>
            <person name="Berglund J.A."/>
            <person name="Voelker R."/>
            <person name="Yarden O."/>
            <person name="Plamann M."/>
            <person name="Seiler S."/>
            <person name="Dunlap J."/>
            <person name="Radford A."/>
            <person name="Aramayo R."/>
            <person name="Natvig D.O."/>
            <person name="Alex L.A."/>
            <person name="Mannhaupt G."/>
            <person name="Ebbole D.J."/>
            <person name="Freitag M."/>
            <person name="Paulsen I."/>
            <person name="Sachs M.S."/>
            <person name="Lander E.S."/>
            <person name="Nusbaum C."/>
            <person name="Birren B."/>
        </authorList>
    </citation>
    <scope>NUCLEOTIDE SEQUENCE [LARGE SCALE GENOMIC DNA]</scope>
    <source>
        <strain evidence="3">ATCC 24698 / 74-OR23-1A / CBS 708.71 / DSM 1257 / FGSC 987</strain>
    </source>
</reference>
<dbReference type="HOGENOM" id="CLU_787764_0_0_1"/>
<evidence type="ECO:0000313" key="2">
    <source>
        <dbReference type="EMBL" id="EAA29259.1"/>
    </source>
</evidence>
<feature type="compositionally biased region" description="Polar residues" evidence="1">
    <location>
        <begin position="1"/>
        <end position="14"/>
    </location>
</feature>
<dbReference type="AlphaFoldDB" id="Q7S1N1"/>
<feature type="region of interest" description="Disordered" evidence="1">
    <location>
        <begin position="130"/>
        <end position="156"/>
    </location>
</feature>
<dbReference type="GeneID" id="3874642"/>
<feature type="compositionally biased region" description="Basic residues" evidence="1">
    <location>
        <begin position="320"/>
        <end position="329"/>
    </location>
</feature>
<gene>
    <name evidence="2" type="ORF">NCU09276</name>
</gene>
<keyword evidence="3" id="KW-1185">Reference proteome</keyword>
<organism evidence="2 3">
    <name type="scientific">Neurospora crassa (strain ATCC 24698 / 74-OR23-1A / CBS 708.71 / DSM 1257 / FGSC 987)</name>
    <dbReference type="NCBI Taxonomy" id="367110"/>
    <lineage>
        <taxon>Eukaryota</taxon>
        <taxon>Fungi</taxon>
        <taxon>Dikarya</taxon>
        <taxon>Ascomycota</taxon>
        <taxon>Pezizomycotina</taxon>
        <taxon>Sordariomycetes</taxon>
        <taxon>Sordariomycetidae</taxon>
        <taxon>Sordariales</taxon>
        <taxon>Sordariaceae</taxon>
        <taxon>Neurospora</taxon>
    </lineage>
</organism>
<feature type="region of interest" description="Disordered" evidence="1">
    <location>
        <begin position="272"/>
        <end position="352"/>
    </location>
</feature>
<dbReference type="InParanoid" id="Q7S1N1"/>
<evidence type="ECO:0000313" key="3">
    <source>
        <dbReference type="Proteomes" id="UP000001805"/>
    </source>
</evidence>
<dbReference type="PaxDb" id="5141-EFNCRP00000009329"/>
<feature type="compositionally biased region" description="Low complexity" evidence="1">
    <location>
        <begin position="28"/>
        <end position="38"/>
    </location>
</feature>
<dbReference type="RefSeq" id="XP_958495.1">
    <property type="nucleotide sequence ID" value="XM_953402.1"/>
</dbReference>
<dbReference type="EMBL" id="CM002242">
    <property type="protein sequence ID" value="EAA29259.1"/>
    <property type="molecule type" value="Genomic_DNA"/>
</dbReference>
<feature type="compositionally biased region" description="Polar residues" evidence="1">
    <location>
        <begin position="58"/>
        <end position="68"/>
    </location>
</feature>
<evidence type="ECO:0000256" key="1">
    <source>
        <dbReference type="SAM" id="MobiDB-lite"/>
    </source>
</evidence>
<proteinExistence type="predicted"/>
<dbReference type="Proteomes" id="UP000001805">
    <property type="component" value="Chromosome 7, Linkage Group VII"/>
</dbReference>
<dbReference type="VEuPathDB" id="FungiDB:NCU09276"/>
<feature type="compositionally biased region" description="Polar residues" evidence="1">
    <location>
        <begin position="93"/>
        <end position="105"/>
    </location>
</feature>
<feature type="region of interest" description="Disordered" evidence="1">
    <location>
        <begin position="1"/>
        <end position="111"/>
    </location>
</feature>
<protein>
    <submittedName>
        <fullName evidence="2">Uncharacterized protein</fullName>
    </submittedName>
</protein>
<accession>Q7S1N1</accession>
<name>Q7S1N1_NEUCR</name>
<dbReference type="KEGG" id="ncr:NCU09276"/>
<sequence>MSSSAVPINVQQSLAHDEQPVDNFNSMPRTTSNPNTPNTVPPTPTRAASSSSPPVTPQSDFKYSTNPCTHRALVSSPIPATPKRPYGPFNPSPAVSPNSALSTPAISPIPPSQSTWVPLVMPWDRPDRNHWPRPGWTPAPVLGPPTPPGMTPSEQEDFENNRIWRIWQAVLRDEQEYHRWQYHVLVRRMRREQGLARIQQNERRIQELLAAQQEAYERPVKAPIAASASISAPALVASSSTPASINCHCSKKSASTLSREMKSLAQLGGAGNTICPYQRKRDPDYDEEEDADLNAQTSGTRVRNAPMREDTMPGVWAGRLRPRVVKKQYKSSDRRGSSGSKLGGCRKGKDRK</sequence>
<feature type="compositionally biased region" description="Pro residues" evidence="1">
    <location>
        <begin position="135"/>
        <end position="150"/>
    </location>
</feature>